<keyword evidence="2" id="KW-1185">Reference proteome</keyword>
<dbReference type="STRING" id="1328314.Achr_21950"/>
<dbReference type="EMBL" id="CP010415">
    <property type="protein sequence ID" value="AJE21644.1"/>
    <property type="molecule type" value="Genomic_DNA"/>
</dbReference>
<organism evidence="1 2">
    <name type="scientific">Azotobacter chroococcum NCIMB 8003</name>
    <dbReference type="NCBI Taxonomy" id="1328314"/>
    <lineage>
        <taxon>Bacteria</taxon>
        <taxon>Pseudomonadati</taxon>
        <taxon>Pseudomonadota</taxon>
        <taxon>Gammaproteobacteria</taxon>
        <taxon>Pseudomonadales</taxon>
        <taxon>Pseudomonadaceae</taxon>
        <taxon>Azotobacter</taxon>
    </lineage>
</organism>
<name>A0A0C4WMM4_9GAMM</name>
<dbReference type="Proteomes" id="UP000068210">
    <property type="component" value="Chromosome"/>
</dbReference>
<dbReference type="KEGG" id="acx:Achr_21950"/>
<evidence type="ECO:0000313" key="1">
    <source>
        <dbReference type="EMBL" id="AJE21644.1"/>
    </source>
</evidence>
<dbReference type="HOGENOM" id="CLU_098949_2_0_6"/>
<protein>
    <submittedName>
        <fullName evidence="1">2-keto-D-gluconate dehydrogenase,membrane-bound, gamma subunit</fullName>
    </submittedName>
</protein>
<dbReference type="PROSITE" id="PS51318">
    <property type="entry name" value="TAT"/>
    <property type="match status" value="1"/>
</dbReference>
<accession>A0A0C4WMM4</accession>
<dbReference type="RefSeq" id="WP_039804310.1">
    <property type="nucleotide sequence ID" value="NZ_CP010415.1"/>
</dbReference>
<dbReference type="InterPro" id="IPR006311">
    <property type="entry name" value="TAT_signal"/>
</dbReference>
<dbReference type="AlphaFoldDB" id="A0A0C4WMM4"/>
<gene>
    <name evidence="1" type="ORF">Achr_21950</name>
</gene>
<reference evidence="1 2" key="1">
    <citation type="journal article" date="2015" name="PLoS ONE">
        <title>Azotobacter Genomes: The Genome of Azotobacter chroococcum NCIMB 8003 (ATCC 4412).</title>
        <authorList>
            <person name="Robson R.L."/>
            <person name="Jones R."/>
            <person name="Robson R.M."/>
            <person name="Schwartz A."/>
            <person name="Richardson T.H."/>
        </authorList>
    </citation>
    <scope>NUCLEOTIDE SEQUENCE [LARGE SCALE GENOMIC DNA]</scope>
    <source>
        <strain evidence="1 2">NCIMB 8003</strain>
    </source>
</reference>
<sequence>MSKHASVPPGPAPVPAFTLSRRRLLGAACVGAATGALLLSPVAPVWAAAAAEAELSTFMELSRRLTGRNDLDAKVGQSLHETLLKRDAGFAARLGELQGKLGKTPQGLNEKARDAARQILSAWYLGMVGSDYTATVVSYPDALMFKAAGGVIKPRAFCYGMPGSWAEKPGLGRA</sequence>
<proteinExistence type="predicted"/>
<dbReference type="Pfam" id="PF12318">
    <property type="entry name" value="FAD-SLDH"/>
    <property type="match status" value="1"/>
</dbReference>
<evidence type="ECO:0000313" key="2">
    <source>
        <dbReference type="Proteomes" id="UP000068210"/>
    </source>
</evidence>
<dbReference type="InterPro" id="IPR024651">
    <property type="entry name" value="FAD-SLDH_ssu"/>
</dbReference>